<keyword evidence="2" id="KW-0547">Nucleotide-binding</keyword>
<keyword evidence="3" id="KW-1185">Reference proteome</keyword>
<gene>
    <name evidence="2" type="ORF">WG900_17525</name>
</gene>
<reference evidence="2 3" key="1">
    <citation type="submission" date="2024-03" db="EMBL/GenBank/DDBJ databases">
        <authorList>
            <person name="Jo J.-H."/>
        </authorList>
    </citation>
    <scope>NUCLEOTIDE SEQUENCE [LARGE SCALE GENOMIC DNA]</scope>
    <source>
        <strain evidence="2 3">AS3R-12</strain>
    </source>
</reference>
<evidence type="ECO:0000259" key="1">
    <source>
        <dbReference type="Pfam" id="PF13521"/>
    </source>
</evidence>
<evidence type="ECO:0000313" key="2">
    <source>
        <dbReference type="EMBL" id="MEJ6011716.1"/>
    </source>
</evidence>
<accession>A0ABU8SCM1</accession>
<dbReference type="InterPro" id="IPR038727">
    <property type="entry name" value="NadR/Ttd14_AAA_dom"/>
</dbReference>
<dbReference type="PANTHER" id="PTHR37512">
    <property type="entry name" value="TRIFUNCTIONAL NAD BIOSYNTHESIS/REGULATOR PROTEIN NADR"/>
    <property type="match status" value="1"/>
</dbReference>
<dbReference type="PANTHER" id="PTHR37512:SF1">
    <property type="entry name" value="NADR_TTD14 AAA DOMAIN-CONTAINING PROTEIN"/>
    <property type="match status" value="1"/>
</dbReference>
<dbReference type="Pfam" id="PF13521">
    <property type="entry name" value="AAA_28"/>
    <property type="match status" value="1"/>
</dbReference>
<keyword evidence="2" id="KW-0067">ATP-binding</keyword>
<dbReference type="EMBL" id="JBBHJY010000010">
    <property type="protein sequence ID" value="MEJ6011716.1"/>
    <property type="molecule type" value="Genomic_DNA"/>
</dbReference>
<dbReference type="RefSeq" id="WP_339969218.1">
    <property type="nucleotide sequence ID" value="NZ_JBBHJY010000010.1"/>
</dbReference>
<proteinExistence type="predicted"/>
<dbReference type="InterPro" id="IPR052735">
    <property type="entry name" value="NAD_biosynth-regulator"/>
</dbReference>
<feature type="domain" description="NadR/Ttd14 AAA" evidence="1">
    <location>
        <begin position="4"/>
        <end position="156"/>
    </location>
</feature>
<dbReference type="GO" id="GO:0005524">
    <property type="term" value="F:ATP binding"/>
    <property type="evidence" value="ECO:0007669"/>
    <property type="project" value="UniProtKB-KW"/>
</dbReference>
<protein>
    <submittedName>
        <fullName evidence="2">ATP-binding protein</fullName>
    </submittedName>
</protein>
<organism evidence="2 3">
    <name type="scientific">Novosphingobium aquae</name>
    <dbReference type="NCBI Taxonomy" id="3133435"/>
    <lineage>
        <taxon>Bacteria</taxon>
        <taxon>Pseudomonadati</taxon>
        <taxon>Pseudomonadota</taxon>
        <taxon>Alphaproteobacteria</taxon>
        <taxon>Sphingomonadales</taxon>
        <taxon>Sphingomonadaceae</taxon>
        <taxon>Novosphingobium</taxon>
    </lineage>
</organism>
<dbReference type="InterPro" id="IPR027417">
    <property type="entry name" value="P-loop_NTPase"/>
</dbReference>
<dbReference type="Proteomes" id="UP001379235">
    <property type="component" value="Unassembled WGS sequence"/>
</dbReference>
<evidence type="ECO:0000313" key="3">
    <source>
        <dbReference type="Proteomes" id="UP001379235"/>
    </source>
</evidence>
<dbReference type="Gene3D" id="3.40.50.300">
    <property type="entry name" value="P-loop containing nucleotide triphosphate hydrolases"/>
    <property type="match status" value="1"/>
</dbReference>
<comment type="caution">
    <text evidence="2">The sequence shown here is derived from an EMBL/GenBank/DDBJ whole genome shotgun (WGS) entry which is preliminary data.</text>
</comment>
<sequence>MIAVCFHGVESTGKSLLAAKLSADLGCAWVPEYGREYCEAHGTDLTMADLLAIAEGQARAVESAAAKRPALLILDTDQLMTAAWAQMLFGDVPPVLMAYPKADHYLHFAADVPWIDDGTRFFGTAGERARFDTIARAVLVDAGITALEIAGDWAEREAGVRQALAEFRAKA</sequence>
<name>A0ABU8SCM1_9SPHN</name>
<dbReference type="SUPFAM" id="SSF52540">
    <property type="entry name" value="P-loop containing nucleoside triphosphate hydrolases"/>
    <property type="match status" value="1"/>
</dbReference>